<dbReference type="Pfam" id="PF07589">
    <property type="entry name" value="PEP-CTERM"/>
    <property type="match status" value="1"/>
</dbReference>
<feature type="chain" id="PRO_5021724252" evidence="1">
    <location>
        <begin position="25"/>
        <end position="601"/>
    </location>
</feature>
<evidence type="ECO:0000256" key="1">
    <source>
        <dbReference type="SAM" id="SignalP"/>
    </source>
</evidence>
<evidence type="ECO:0000259" key="2">
    <source>
        <dbReference type="Pfam" id="PF07589"/>
    </source>
</evidence>
<feature type="domain" description="Ice-binding protein C-terminal" evidence="2">
    <location>
        <begin position="573"/>
        <end position="596"/>
    </location>
</feature>
<accession>A0A517T543</accession>
<proteinExistence type="predicted"/>
<keyword evidence="1" id="KW-0732">Signal</keyword>
<feature type="signal peptide" evidence="1">
    <location>
        <begin position="1"/>
        <end position="24"/>
    </location>
</feature>
<name>A0A517T543_9PLAN</name>
<dbReference type="Proteomes" id="UP000319976">
    <property type="component" value="Chromosome"/>
</dbReference>
<dbReference type="KEGG" id="chya:V22_07280"/>
<dbReference type="EMBL" id="CP036316">
    <property type="protein sequence ID" value="QDT63506.1"/>
    <property type="molecule type" value="Genomic_DNA"/>
</dbReference>
<reference evidence="3 4" key="1">
    <citation type="submission" date="2019-02" db="EMBL/GenBank/DDBJ databases">
        <title>Deep-cultivation of Planctomycetes and their phenomic and genomic characterization uncovers novel biology.</title>
        <authorList>
            <person name="Wiegand S."/>
            <person name="Jogler M."/>
            <person name="Boedeker C."/>
            <person name="Pinto D."/>
            <person name="Vollmers J."/>
            <person name="Rivas-Marin E."/>
            <person name="Kohn T."/>
            <person name="Peeters S.H."/>
            <person name="Heuer A."/>
            <person name="Rast P."/>
            <person name="Oberbeckmann S."/>
            <person name="Bunk B."/>
            <person name="Jeske O."/>
            <person name="Meyerdierks A."/>
            <person name="Storesund J.E."/>
            <person name="Kallscheuer N."/>
            <person name="Luecker S."/>
            <person name="Lage O.M."/>
            <person name="Pohl T."/>
            <person name="Merkel B.J."/>
            <person name="Hornburger P."/>
            <person name="Mueller R.-W."/>
            <person name="Bruemmer F."/>
            <person name="Labrenz M."/>
            <person name="Spormann A.M."/>
            <person name="Op den Camp H."/>
            <person name="Overmann J."/>
            <person name="Amann R."/>
            <person name="Jetten M.S.M."/>
            <person name="Mascher T."/>
            <person name="Medema M.H."/>
            <person name="Devos D.P."/>
            <person name="Kaster A.-K."/>
            <person name="Ovreas L."/>
            <person name="Rohde M."/>
            <person name="Galperin M.Y."/>
            <person name="Jogler C."/>
        </authorList>
    </citation>
    <scope>NUCLEOTIDE SEQUENCE [LARGE SCALE GENOMIC DNA]</scope>
    <source>
        <strain evidence="3 4">V22</strain>
    </source>
</reference>
<dbReference type="OrthoDB" id="8562952at2"/>
<dbReference type="AlphaFoldDB" id="A0A517T543"/>
<evidence type="ECO:0000313" key="4">
    <source>
        <dbReference type="Proteomes" id="UP000319976"/>
    </source>
</evidence>
<keyword evidence="4" id="KW-1185">Reference proteome</keyword>
<protein>
    <submittedName>
        <fullName evidence="3">PEP-CTERM motif protein</fullName>
    </submittedName>
</protein>
<sequence precursor="true">MRFRLRLLVILTLVLAGWSLPARAEVLVYSHSIGNSGQTLQMYQQSTDSWSSVGSLSSQLDDGQFATDVFGNIFAFNSSTRNIERYVSGNTWEVINRPTAPVGGNTNLEVTRSGRFLLTTMGSSYIYSNDVGSGSWNTTYSGTSTPFNIQGDYDPITDRYVLGYRNLRRFTEVDPNSLQNLGDSSYAGGANETRRMLHIVDGYVYENYATSGLRRWELDSKNFPSTSFVQPAGTDWLAGGVDRNSGTLYFADYNGTRFGTIDPQTGNATFLAAGSFPNLSSLTVVNTDVEVGDYETTSYFNKSIDSLSVGTTGFAKVNIAENTTLTSNGNVSINSGSTLDVFNNATLDASGQTINVPGYLHISPNGTANAATVNNDGTIRGTFGGTLNVAGTLTNNGTLDFRNGGVITYGELINNSQLFVDGTFTNTNVFGGSGTFFGAEFVNDGIVSPGNSPGTMIIGGDYTENGTYLVEINDFNGTAGANPGWDLLDVDGTYVINAGAILDVTTLDGLVAGEAANFDDGRDFRLLIATADLISGAENFVIDTTNFANSFRGDFVAYTAANDTELYLKYAGVPEPTSLALFGLGSIALVAAMRRRKKQAA</sequence>
<dbReference type="RefSeq" id="WP_145259881.1">
    <property type="nucleotide sequence ID" value="NZ_CP036316.1"/>
</dbReference>
<dbReference type="InterPro" id="IPR013424">
    <property type="entry name" value="Ice-binding_C"/>
</dbReference>
<gene>
    <name evidence="3" type="ORF">V22_07280</name>
</gene>
<organism evidence="3 4">
    <name type="scientific">Calycomorphotria hydatis</name>
    <dbReference type="NCBI Taxonomy" id="2528027"/>
    <lineage>
        <taxon>Bacteria</taxon>
        <taxon>Pseudomonadati</taxon>
        <taxon>Planctomycetota</taxon>
        <taxon>Planctomycetia</taxon>
        <taxon>Planctomycetales</taxon>
        <taxon>Planctomycetaceae</taxon>
        <taxon>Calycomorphotria</taxon>
    </lineage>
</organism>
<evidence type="ECO:0000313" key="3">
    <source>
        <dbReference type="EMBL" id="QDT63506.1"/>
    </source>
</evidence>
<dbReference type="NCBIfam" id="TIGR02595">
    <property type="entry name" value="PEP_CTERM"/>
    <property type="match status" value="1"/>
</dbReference>